<dbReference type="RefSeq" id="XP_001749857.1">
    <property type="nucleotide sequence ID" value="XM_001749805.1"/>
</dbReference>
<dbReference type="InParanoid" id="A9VAW5"/>
<protein>
    <submittedName>
        <fullName evidence="2">Uncharacterized protein</fullName>
    </submittedName>
</protein>
<name>A9VAW5_MONBE</name>
<reference evidence="2 3" key="1">
    <citation type="journal article" date="2008" name="Nature">
        <title>The genome of the choanoflagellate Monosiga brevicollis and the origin of metazoans.</title>
        <authorList>
            <consortium name="JGI Sequencing"/>
            <person name="King N."/>
            <person name="Westbrook M.J."/>
            <person name="Young S.L."/>
            <person name="Kuo A."/>
            <person name="Abedin M."/>
            <person name="Chapman J."/>
            <person name="Fairclough S."/>
            <person name="Hellsten U."/>
            <person name="Isogai Y."/>
            <person name="Letunic I."/>
            <person name="Marr M."/>
            <person name="Pincus D."/>
            <person name="Putnam N."/>
            <person name="Rokas A."/>
            <person name="Wright K.J."/>
            <person name="Zuzow R."/>
            <person name="Dirks W."/>
            <person name="Good M."/>
            <person name="Goodstein D."/>
            <person name="Lemons D."/>
            <person name="Li W."/>
            <person name="Lyons J.B."/>
            <person name="Morris A."/>
            <person name="Nichols S."/>
            <person name="Richter D.J."/>
            <person name="Salamov A."/>
            <person name="Bork P."/>
            <person name="Lim W.A."/>
            <person name="Manning G."/>
            <person name="Miller W.T."/>
            <person name="McGinnis W."/>
            <person name="Shapiro H."/>
            <person name="Tjian R."/>
            <person name="Grigoriev I.V."/>
            <person name="Rokhsar D."/>
        </authorList>
    </citation>
    <scope>NUCLEOTIDE SEQUENCE [LARGE SCALE GENOMIC DNA]</scope>
    <source>
        <strain evidence="3">MX1 / ATCC 50154</strain>
    </source>
</reference>
<gene>
    <name evidence="2" type="ORF">MONBRDRAFT_38903</name>
</gene>
<dbReference type="PANTHER" id="PTHR35480">
    <property type="entry name" value="MATERNAL EFFECT EMBRYO ARREST 22"/>
    <property type="match status" value="1"/>
</dbReference>
<organism evidence="2 3">
    <name type="scientific">Monosiga brevicollis</name>
    <name type="common">Choanoflagellate</name>
    <dbReference type="NCBI Taxonomy" id="81824"/>
    <lineage>
        <taxon>Eukaryota</taxon>
        <taxon>Choanoflagellata</taxon>
        <taxon>Craspedida</taxon>
        <taxon>Salpingoecidae</taxon>
        <taxon>Monosiga</taxon>
    </lineage>
</organism>
<evidence type="ECO:0000313" key="3">
    <source>
        <dbReference type="Proteomes" id="UP000001357"/>
    </source>
</evidence>
<dbReference type="PANTHER" id="PTHR35480:SF1">
    <property type="entry name" value="MATERNAL EFFECT EMBRYO ARREST 22"/>
    <property type="match status" value="1"/>
</dbReference>
<dbReference type="GeneID" id="5895117"/>
<dbReference type="EMBL" id="CH991575">
    <property type="protein sequence ID" value="EDQ85236.1"/>
    <property type="molecule type" value="Genomic_DNA"/>
</dbReference>
<dbReference type="Proteomes" id="UP000001357">
    <property type="component" value="Unassembled WGS sequence"/>
</dbReference>
<accession>A9VAW5</accession>
<keyword evidence="3" id="KW-1185">Reference proteome</keyword>
<proteinExistence type="predicted"/>
<evidence type="ECO:0000313" key="2">
    <source>
        <dbReference type="EMBL" id="EDQ85236.1"/>
    </source>
</evidence>
<evidence type="ECO:0000256" key="1">
    <source>
        <dbReference type="SAM" id="MobiDB-lite"/>
    </source>
</evidence>
<sequence>MADKAADEKAAAEAKEKAAAEAKEKAAEEAKKKAAEEAKKKAADEEKKKKAADEEKKKKAAEEAKKKAADEEKKKKAADEEKKKKAADEEKKKAADEEKKKKAADEEKKAADEEEKKKKAAHEKKAADEAKKAADKRMITVRNVLNELAKRRRDCALAPLLLGATTPIIIEQIEKSVAVGKFYLNMDEQGQTARGDVRLAMEIYAYLEREFRVFSKMPEIDRAILQNPSFNGVQLADLRLELANANERWEQVLAALVRDALFRRLQSRHLRAQLTVIHDRGTDIEALICESLLILAKQVLPHWLEFHEQHVKAQLFDLVQLSLDKVLQAFPALHAALRATPYVPNALDAAADDIFPNGVEADWSKEVSSVHVSASPEVASAKEYVHVPPLENAPVSAFGTASSAPAPSSTTPEGFYQRVPAATSPKPMEGSLLDHISVKLMAEVYVRIQQCVVNANKDFCQKTDNEKRLKRSMWLNGPPMAYHPSNTTGATPAQPQVTPDSTTKKTTAHFFRGFERVKTAAATKHLTQIEMAQGEAAIDDLLNGASRLSDDEGTFAKLVESCEPDDAFRLDVMSAVIAFYHPRLVGLIVSSYNDNVWDQVPTLLTEKKQGTPSHTAEDAREKLIKRLEQLVSPTAPSPSTPTACPE</sequence>
<dbReference type="KEGG" id="mbr:MONBRDRAFT_38903"/>
<dbReference type="STRING" id="81824.A9VAW5"/>
<dbReference type="AlphaFoldDB" id="A9VAW5"/>
<feature type="region of interest" description="Disordered" evidence="1">
    <location>
        <begin position="1"/>
        <end position="133"/>
    </location>
</feature>
<dbReference type="GO" id="GO:0005737">
    <property type="term" value="C:cytoplasm"/>
    <property type="evidence" value="ECO:0000318"/>
    <property type="project" value="GO_Central"/>
</dbReference>